<protein>
    <submittedName>
        <fullName evidence="2">Uncharacterized protein</fullName>
    </submittedName>
</protein>
<evidence type="ECO:0000313" key="2">
    <source>
        <dbReference type="EMBL" id="KAF2010521.1"/>
    </source>
</evidence>
<sequence length="229" mass="25239">MSPSTKVTERAKSDPIARHPPNPNAVEHPSNPIIAQHPSNPIAEYPSNPTIAQHPSNPIAEHPSNPIAEHPSNNPIANHPPNHLAQHPGSQLNVWPSQIASNNATWLLPPHNDQAAALAMMLRTEIQAHNIAKEMLHATEQRRLEVFNICSRLSIEVRGWEAAYNSMTEALQRCSDEFSRISAENVSLKTQLQISLRQCDLGLATSTPTNDQILDLRSKLAQQQNGYSA</sequence>
<reference evidence="2" key="1">
    <citation type="journal article" date="2020" name="Stud. Mycol.">
        <title>101 Dothideomycetes genomes: a test case for predicting lifestyles and emergence of pathogens.</title>
        <authorList>
            <person name="Haridas S."/>
            <person name="Albert R."/>
            <person name="Binder M."/>
            <person name="Bloem J."/>
            <person name="Labutti K."/>
            <person name="Salamov A."/>
            <person name="Andreopoulos B."/>
            <person name="Baker S."/>
            <person name="Barry K."/>
            <person name="Bills G."/>
            <person name="Bluhm B."/>
            <person name="Cannon C."/>
            <person name="Castanera R."/>
            <person name="Culley D."/>
            <person name="Daum C."/>
            <person name="Ezra D."/>
            <person name="Gonzalez J."/>
            <person name="Henrissat B."/>
            <person name="Kuo A."/>
            <person name="Liang C."/>
            <person name="Lipzen A."/>
            <person name="Lutzoni F."/>
            <person name="Magnuson J."/>
            <person name="Mondo S."/>
            <person name="Nolan M."/>
            <person name="Ohm R."/>
            <person name="Pangilinan J."/>
            <person name="Park H.-J."/>
            <person name="Ramirez L."/>
            <person name="Alfaro M."/>
            <person name="Sun H."/>
            <person name="Tritt A."/>
            <person name="Yoshinaga Y."/>
            <person name="Zwiers L.-H."/>
            <person name="Turgeon B."/>
            <person name="Goodwin S."/>
            <person name="Spatafora J."/>
            <person name="Crous P."/>
            <person name="Grigoriev I."/>
        </authorList>
    </citation>
    <scope>NUCLEOTIDE SEQUENCE</scope>
    <source>
        <strain evidence="2">CBS 175.79</strain>
    </source>
</reference>
<keyword evidence="3" id="KW-1185">Reference proteome</keyword>
<dbReference type="EMBL" id="ML978076">
    <property type="protein sequence ID" value="KAF2010521.1"/>
    <property type="molecule type" value="Genomic_DNA"/>
</dbReference>
<proteinExistence type="predicted"/>
<feature type="region of interest" description="Disordered" evidence="1">
    <location>
        <begin position="1"/>
        <end position="90"/>
    </location>
</feature>
<evidence type="ECO:0000313" key="3">
    <source>
        <dbReference type="Proteomes" id="UP000799778"/>
    </source>
</evidence>
<dbReference type="RefSeq" id="XP_033378860.1">
    <property type="nucleotide sequence ID" value="XM_033532423.1"/>
</dbReference>
<evidence type="ECO:0000256" key="1">
    <source>
        <dbReference type="SAM" id="MobiDB-lite"/>
    </source>
</evidence>
<dbReference type="GeneID" id="54289820"/>
<dbReference type="Proteomes" id="UP000799778">
    <property type="component" value="Unassembled WGS sequence"/>
</dbReference>
<organism evidence="2 3">
    <name type="scientific">Aaosphaeria arxii CBS 175.79</name>
    <dbReference type="NCBI Taxonomy" id="1450172"/>
    <lineage>
        <taxon>Eukaryota</taxon>
        <taxon>Fungi</taxon>
        <taxon>Dikarya</taxon>
        <taxon>Ascomycota</taxon>
        <taxon>Pezizomycotina</taxon>
        <taxon>Dothideomycetes</taxon>
        <taxon>Pleosporomycetidae</taxon>
        <taxon>Pleosporales</taxon>
        <taxon>Pleosporales incertae sedis</taxon>
        <taxon>Aaosphaeria</taxon>
    </lineage>
</organism>
<accession>A0A6A5XCA3</accession>
<gene>
    <name evidence="2" type="ORF">BU24DRAFT_467144</name>
</gene>
<feature type="compositionally biased region" description="Polar residues" evidence="1">
    <location>
        <begin position="47"/>
        <end position="56"/>
    </location>
</feature>
<feature type="compositionally biased region" description="Basic and acidic residues" evidence="1">
    <location>
        <begin position="7"/>
        <end position="17"/>
    </location>
</feature>
<dbReference type="OrthoDB" id="3792715at2759"/>
<name>A0A6A5XCA3_9PLEO</name>
<dbReference type="AlphaFoldDB" id="A0A6A5XCA3"/>